<dbReference type="Proteomes" id="UP000769157">
    <property type="component" value="Unassembled WGS sequence"/>
</dbReference>
<dbReference type="EMBL" id="JAEUBE010000295">
    <property type="protein sequence ID" value="KAH3665407.1"/>
    <property type="molecule type" value="Genomic_DNA"/>
</dbReference>
<dbReference type="GeneID" id="70235556"/>
<keyword evidence="3" id="KW-1185">Reference proteome</keyword>
<comment type="caution">
    <text evidence="2">The sequence shown here is derived from an EMBL/GenBank/DDBJ whole genome shotgun (WGS) entry which is preliminary data.</text>
</comment>
<feature type="compositionally biased region" description="Polar residues" evidence="1">
    <location>
        <begin position="92"/>
        <end position="102"/>
    </location>
</feature>
<proteinExistence type="predicted"/>
<feature type="region of interest" description="Disordered" evidence="1">
    <location>
        <begin position="206"/>
        <end position="230"/>
    </location>
</feature>
<evidence type="ECO:0000313" key="3">
    <source>
        <dbReference type="Proteomes" id="UP000769157"/>
    </source>
</evidence>
<accession>A0A9P8P534</accession>
<dbReference type="OrthoDB" id="2163387at2759"/>
<sequence length="337" mass="36360">MQTGHPEDAIAEKILKRAEIARITRQLKNKLFKAGMKVRESQGKSLTSSSPLDNSDPLVSESSPTTSPLKRKSSDDEEAFSSPAKRAHHANIPSSPFYPSNTPINYLSVERSPTRQKVDIAIPKTPPLGNKVILDDIALTKSAGAHKESLTGSAHSVYQSALFSTPKSSKTKKAFEFKTPNSKYVNENEEGADLLLYLSNSPARTVNSKEGKEQSTFLNIPTTPKSSHASMLNLSSTPNLGIESTPPRGTSTALPFSTPSLLQPPSTPGNSSILGAKLFGATKNGSRTPAFSMSDYVSIFTPSPRHTRTPEFSHSFVKPAVLSYSKELNGITKSEES</sequence>
<evidence type="ECO:0000256" key="1">
    <source>
        <dbReference type="SAM" id="MobiDB-lite"/>
    </source>
</evidence>
<reference evidence="2" key="2">
    <citation type="submission" date="2021-01" db="EMBL/GenBank/DDBJ databases">
        <authorList>
            <person name="Schikora-Tamarit M.A."/>
        </authorList>
    </citation>
    <scope>NUCLEOTIDE SEQUENCE</scope>
    <source>
        <strain evidence="2">CBS6075</strain>
    </source>
</reference>
<protein>
    <submittedName>
        <fullName evidence="2">Uncharacterized protein</fullName>
    </submittedName>
</protein>
<evidence type="ECO:0000313" key="2">
    <source>
        <dbReference type="EMBL" id="KAH3665407.1"/>
    </source>
</evidence>
<name>A0A9P8P534_9ASCO</name>
<gene>
    <name evidence="2" type="ORF">OGAPHI_003591</name>
</gene>
<feature type="compositionally biased region" description="Polar residues" evidence="1">
    <location>
        <begin position="43"/>
        <end position="53"/>
    </location>
</feature>
<reference evidence="2" key="1">
    <citation type="journal article" date="2021" name="Open Biol.">
        <title>Shared evolutionary footprints suggest mitochondrial oxidative damage underlies multiple complex I losses in fungi.</title>
        <authorList>
            <person name="Schikora-Tamarit M.A."/>
            <person name="Marcet-Houben M."/>
            <person name="Nosek J."/>
            <person name="Gabaldon T."/>
        </authorList>
    </citation>
    <scope>NUCLEOTIDE SEQUENCE</scope>
    <source>
        <strain evidence="2">CBS6075</strain>
    </source>
</reference>
<feature type="compositionally biased region" description="Polar residues" evidence="1">
    <location>
        <begin position="214"/>
        <end position="230"/>
    </location>
</feature>
<feature type="region of interest" description="Disordered" evidence="1">
    <location>
        <begin position="33"/>
        <end position="102"/>
    </location>
</feature>
<organism evidence="2 3">
    <name type="scientific">Ogataea philodendri</name>
    <dbReference type="NCBI Taxonomy" id="1378263"/>
    <lineage>
        <taxon>Eukaryota</taxon>
        <taxon>Fungi</taxon>
        <taxon>Dikarya</taxon>
        <taxon>Ascomycota</taxon>
        <taxon>Saccharomycotina</taxon>
        <taxon>Pichiomycetes</taxon>
        <taxon>Pichiales</taxon>
        <taxon>Pichiaceae</taxon>
        <taxon>Ogataea</taxon>
    </lineage>
</organism>
<dbReference type="RefSeq" id="XP_046060611.1">
    <property type="nucleotide sequence ID" value="XM_046204581.1"/>
</dbReference>
<dbReference type="AlphaFoldDB" id="A0A9P8P534"/>